<evidence type="ECO:0000256" key="1">
    <source>
        <dbReference type="SAM" id="SignalP"/>
    </source>
</evidence>
<sequence>MRNKLAKIAVVIAGVASLSGLAAASAQAAPADRVVGYYPTDDACIAAGFAQFGNQFHCDNMTLDGSWELTVNS</sequence>
<proteinExistence type="predicted"/>
<organism evidence="2 3">
    <name type="scientific">Streptantibioticus ferralitis</name>
    <dbReference type="NCBI Taxonomy" id="236510"/>
    <lineage>
        <taxon>Bacteria</taxon>
        <taxon>Bacillati</taxon>
        <taxon>Actinomycetota</taxon>
        <taxon>Actinomycetes</taxon>
        <taxon>Kitasatosporales</taxon>
        <taxon>Streptomycetaceae</taxon>
        <taxon>Streptantibioticus</taxon>
    </lineage>
</organism>
<keyword evidence="3" id="KW-1185">Reference proteome</keyword>
<dbReference type="Proteomes" id="UP001220022">
    <property type="component" value="Unassembled WGS sequence"/>
</dbReference>
<gene>
    <name evidence="2" type="ORF">P2L57_17365</name>
</gene>
<protein>
    <submittedName>
        <fullName evidence="2">Uncharacterized protein</fullName>
    </submittedName>
</protein>
<dbReference type="RefSeq" id="WP_275815407.1">
    <property type="nucleotide sequence ID" value="NZ_BAAANM010000001.1"/>
</dbReference>
<reference evidence="2 3" key="1">
    <citation type="submission" date="2023-03" db="EMBL/GenBank/DDBJ databases">
        <title>Draft genome sequence of type strain Streptomyces ferralitis JCM 14344.</title>
        <authorList>
            <person name="Klaysubun C."/>
            <person name="Duangmal K."/>
        </authorList>
    </citation>
    <scope>NUCLEOTIDE SEQUENCE [LARGE SCALE GENOMIC DNA]</scope>
    <source>
        <strain evidence="2 3">JCM 14344</strain>
    </source>
</reference>
<keyword evidence="1" id="KW-0732">Signal</keyword>
<evidence type="ECO:0000313" key="2">
    <source>
        <dbReference type="EMBL" id="MDF2257430.1"/>
    </source>
</evidence>
<evidence type="ECO:0000313" key="3">
    <source>
        <dbReference type="Proteomes" id="UP001220022"/>
    </source>
</evidence>
<feature type="chain" id="PRO_5046233356" evidence="1">
    <location>
        <begin position="29"/>
        <end position="73"/>
    </location>
</feature>
<name>A0ABT5Z315_9ACTN</name>
<comment type="caution">
    <text evidence="2">The sequence shown here is derived from an EMBL/GenBank/DDBJ whole genome shotgun (WGS) entry which is preliminary data.</text>
</comment>
<dbReference type="EMBL" id="JARHTQ010000010">
    <property type="protein sequence ID" value="MDF2257430.1"/>
    <property type="molecule type" value="Genomic_DNA"/>
</dbReference>
<accession>A0ABT5Z315</accession>
<feature type="signal peptide" evidence="1">
    <location>
        <begin position="1"/>
        <end position="28"/>
    </location>
</feature>